<reference evidence="1" key="1">
    <citation type="submission" date="2017-07" db="EMBL/GenBank/DDBJ databases">
        <title>Taro Niue Genome Assembly and Annotation.</title>
        <authorList>
            <person name="Atibalentja N."/>
            <person name="Keating K."/>
            <person name="Fields C.J."/>
        </authorList>
    </citation>
    <scope>NUCLEOTIDE SEQUENCE</scope>
    <source>
        <strain evidence="1">Niue_2</strain>
        <tissue evidence="1">Leaf</tissue>
    </source>
</reference>
<gene>
    <name evidence="1" type="ORF">Taro_040356</name>
</gene>
<name>A0A843WY76_COLES</name>
<accession>A0A843WY76</accession>
<comment type="caution">
    <text evidence="1">The sequence shown here is derived from an EMBL/GenBank/DDBJ whole genome shotgun (WGS) entry which is preliminary data.</text>
</comment>
<evidence type="ECO:0000313" key="2">
    <source>
        <dbReference type="Proteomes" id="UP000652761"/>
    </source>
</evidence>
<dbReference type="EMBL" id="NMUH01003891">
    <property type="protein sequence ID" value="MQM07510.1"/>
    <property type="molecule type" value="Genomic_DNA"/>
</dbReference>
<sequence length="74" mass="7857">MRVSLLMGPKSVLSATGISGDHCGPSVSSRRCSRQPQYYHRWCKKGVLGGVRKGVAALPLPCRAPASSLAVSIY</sequence>
<protein>
    <submittedName>
        <fullName evidence="1">Uncharacterized protein</fullName>
    </submittedName>
</protein>
<keyword evidence="2" id="KW-1185">Reference proteome</keyword>
<dbReference type="AlphaFoldDB" id="A0A843WY76"/>
<organism evidence="1 2">
    <name type="scientific">Colocasia esculenta</name>
    <name type="common">Wild taro</name>
    <name type="synonym">Arum esculentum</name>
    <dbReference type="NCBI Taxonomy" id="4460"/>
    <lineage>
        <taxon>Eukaryota</taxon>
        <taxon>Viridiplantae</taxon>
        <taxon>Streptophyta</taxon>
        <taxon>Embryophyta</taxon>
        <taxon>Tracheophyta</taxon>
        <taxon>Spermatophyta</taxon>
        <taxon>Magnoliopsida</taxon>
        <taxon>Liliopsida</taxon>
        <taxon>Araceae</taxon>
        <taxon>Aroideae</taxon>
        <taxon>Colocasieae</taxon>
        <taxon>Colocasia</taxon>
    </lineage>
</organism>
<evidence type="ECO:0000313" key="1">
    <source>
        <dbReference type="EMBL" id="MQM07510.1"/>
    </source>
</evidence>
<dbReference type="Proteomes" id="UP000652761">
    <property type="component" value="Unassembled WGS sequence"/>
</dbReference>
<proteinExistence type="predicted"/>